<dbReference type="EMBL" id="HE575323">
    <property type="protein sequence ID" value="CCC93718.1"/>
    <property type="molecule type" value="Genomic_DNA"/>
</dbReference>
<keyword evidence="1" id="KW-0677">Repeat</keyword>
<accession>G0UWF2</accession>
<name>G0UWF2_TRYCI</name>
<dbReference type="PANTHER" id="PTHR22767:SF2">
    <property type="entry name" value="N(ALPHA)-ACETYLTRANSFERASE 15_16, ISOFORM A"/>
    <property type="match status" value="1"/>
</dbReference>
<dbReference type="PIRSF" id="PIRSF000422">
    <property type="entry name" value="N-terminal-AcTrfase-A_aux_su"/>
    <property type="match status" value="1"/>
</dbReference>
<protein>
    <submittedName>
        <fullName evidence="4">Uncharacterized protein TCIL3000_10_4810</fullName>
    </submittedName>
</protein>
<dbReference type="SUPFAM" id="SSF48452">
    <property type="entry name" value="TPR-like"/>
    <property type="match status" value="2"/>
</dbReference>
<evidence type="ECO:0000256" key="1">
    <source>
        <dbReference type="ARBA" id="ARBA00022737"/>
    </source>
</evidence>
<gene>
    <name evidence="4" type="ORF">TCIL3000_10_4810</name>
</gene>
<dbReference type="AlphaFoldDB" id="G0UWF2"/>
<reference evidence="4" key="1">
    <citation type="journal article" date="2012" name="Proc. Natl. Acad. Sci. U.S.A.">
        <title>Antigenic diversity is generated by distinct evolutionary mechanisms in African trypanosome species.</title>
        <authorList>
            <person name="Jackson A.P."/>
            <person name="Berry A."/>
            <person name="Aslett M."/>
            <person name="Allison H.C."/>
            <person name="Burton P."/>
            <person name="Vavrova-Anderson J."/>
            <person name="Brown R."/>
            <person name="Browne H."/>
            <person name="Corton N."/>
            <person name="Hauser H."/>
            <person name="Gamble J."/>
            <person name="Gilderthorp R."/>
            <person name="Marcello L."/>
            <person name="McQuillan J."/>
            <person name="Otto T.D."/>
            <person name="Quail M.A."/>
            <person name="Sanders M.J."/>
            <person name="van Tonder A."/>
            <person name="Ginger M.L."/>
            <person name="Field M.C."/>
            <person name="Barry J.D."/>
            <person name="Hertz-Fowler C."/>
            <person name="Berriman M."/>
        </authorList>
    </citation>
    <scope>NUCLEOTIDE SEQUENCE</scope>
    <source>
        <strain evidence="4">IL3000</strain>
    </source>
</reference>
<evidence type="ECO:0000256" key="2">
    <source>
        <dbReference type="ARBA" id="ARBA00022803"/>
    </source>
</evidence>
<dbReference type="Gene3D" id="1.25.40.1040">
    <property type="match status" value="1"/>
</dbReference>
<dbReference type="PANTHER" id="PTHR22767">
    <property type="entry name" value="N-TERMINAL ACETYLTRANSFERASE-RELATED"/>
    <property type="match status" value="1"/>
</dbReference>
<organism evidence="4">
    <name type="scientific">Trypanosoma congolense (strain IL3000)</name>
    <dbReference type="NCBI Taxonomy" id="1068625"/>
    <lineage>
        <taxon>Eukaryota</taxon>
        <taxon>Discoba</taxon>
        <taxon>Euglenozoa</taxon>
        <taxon>Kinetoplastea</taxon>
        <taxon>Metakinetoplastina</taxon>
        <taxon>Trypanosomatida</taxon>
        <taxon>Trypanosomatidae</taxon>
        <taxon>Trypanosoma</taxon>
        <taxon>Nannomonas</taxon>
    </lineage>
</organism>
<dbReference type="InterPro" id="IPR019734">
    <property type="entry name" value="TPR_rpt"/>
</dbReference>
<dbReference type="Pfam" id="PF12569">
    <property type="entry name" value="NatA_aux_su"/>
    <property type="match status" value="1"/>
</dbReference>
<dbReference type="VEuPathDB" id="TriTrypDB:TcIL3000_10_4810"/>
<feature type="repeat" description="TPR" evidence="3">
    <location>
        <begin position="77"/>
        <end position="110"/>
    </location>
</feature>
<dbReference type="InterPro" id="IPR011990">
    <property type="entry name" value="TPR-like_helical_dom_sf"/>
</dbReference>
<dbReference type="FunFam" id="1.25.40.1040:FF:000009">
    <property type="entry name" value="N-acetyltransferase subunit Nat1"/>
    <property type="match status" value="1"/>
</dbReference>
<dbReference type="Gene3D" id="1.25.40.1010">
    <property type="match status" value="1"/>
</dbReference>
<dbReference type="InterPro" id="IPR021183">
    <property type="entry name" value="NatA_aux_su"/>
</dbReference>
<dbReference type="SMART" id="SM00028">
    <property type="entry name" value="TPR"/>
    <property type="match status" value="5"/>
</dbReference>
<evidence type="ECO:0000313" key="4">
    <source>
        <dbReference type="EMBL" id="CCC93718.1"/>
    </source>
</evidence>
<sequence length="711" mass="81826">MSKALSYQQQRQFEKLSREFDAREYAKALRTADGILSVSPDHADTMALKGVTLHNMNRKEEGYAMINKALAITDSSTLVWHSLGMCHRSDNMCEEALSDFYEAFKHGPTNTTVLRDISSLCIQLRDWQQFVDAREKMIKLKSGVRANWIALSCGHRMLGHMELAAATIDVMVSLLGAGENSVEKSEVYLYHIELEIAQNAGSRALELLKKYESEITDEYAKLHLRAKIHTLLGQKGEAEKRYMELIGKGMAEADCVAAIAQLHKIPLDFSRCPKRDTEKYLEILQRVAKANPKSDYVKRQALECVPIGDFEERLREYALTFVKKMIPSLFSVLKSLYKHADRTKIIGEVFKKWENELCAGDFSSFDGIKNPTYILWIWVYLASHYCRTGQYGLGLQYIERAIDHTPTLDLLYLMKAKIQARNNQLDEAAASADMARKLDLQDKYLNGKAAKYFFRANRIAEGEERMLMFYKASVAPQDAYLTALESQCAWYEREVGDAYYRMGDYVSALANYLMYEEHHKRIHNELAEFHNYVFRRSTMRPWFDVLACDDNLTGNKFFQKLCPRIARTYMKVHEEGEEATRARHVPRPEIGVYSDPEEAKCAAKLRSTLYLQDIDLSEPLKKAERYIQAHVLHNALSTEAHLLALQFYTMYRKPLLVARQLLVLAKLREPTAREMIEDFEKNLLQEVRSETDPRVVDVVNEVIATALERLN</sequence>
<keyword evidence="2 3" id="KW-0802">TPR repeat</keyword>
<proteinExistence type="predicted"/>
<dbReference type="GO" id="GO:0005737">
    <property type="term" value="C:cytoplasm"/>
    <property type="evidence" value="ECO:0007669"/>
    <property type="project" value="UniProtKB-ARBA"/>
</dbReference>
<dbReference type="PROSITE" id="PS50005">
    <property type="entry name" value="TPR"/>
    <property type="match status" value="1"/>
</dbReference>
<evidence type="ECO:0000256" key="3">
    <source>
        <dbReference type="PROSITE-ProRule" id="PRU00339"/>
    </source>
</evidence>